<feature type="compositionally biased region" description="Basic residues" evidence="1">
    <location>
        <begin position="8"/>
        <end position="20"/>
    </location>
</feature>
<name>A0ABD0U8K9_DENTH</name>
<dbReference type="AlphaFoldDB" id="A0ABD0U8K9"/>
<feature type="region of interest" description="Disordered" evidence="1">
    <location>
        <begin position="598"/>
        <end position="629"/>
    </location>
</feature>
<comment type="caution">
    <text evidence="2">The sequence shown here is derived from an EMBL/GenBank/DDBJ whole genome shotgun (WGS) entry which is preliminary data.</text>
</comment>
<sequence>MKPDRVGHARRRSRDRRQSKCRPAAVRSVVDLEAGVPPEARSAALPTETASVGRLRYSGGLGDGRAARLAGSAGLAPAVGVDGREAGVDGDFSGMRSSSMGSNGEEEAPIAGAVGLRLTTVSEISSSSSVSLPKWSTTLFDLDNSLHSALHAPSVKLFVDLTHHHLENIILLLSYRQFVLPSNMTQIHLRYRIGRQISRNTTVMISWLHKCRISNDSFVPSFLSSCYSVLKSLYLSLSSEISNAFVLVLTFQQALLLLDHHFDHHPRGLLLLPTARTEFDLLESWLAIGFFGGFSKVSTIEASASKFLSLSTGIFCQQIPEYEVQMRKLRDHAFLVYHNKLKTGVGGNEDEPDQDPMVPSSRAVVFPGLLSQRSPEFLRKIRQPSGIPSPASGAVESSPGQMHLQHFGEFVDDQVDQPHFLLHVQFLFQTPESFVPSFLSSCYSVLKSLYLSLSSEISNAFVLVLTFQQALLLLDHHFDHHPRGLLLLPTARTEFDLLESWLAIGFFGGFSKVSTIEASASKFLSLSTGIFCQQIPEYEVQMRKLRDHAFLVYHNKLKTGVGGNEDEPDQDPMVPSSRAVVFPGLLSQRSPEFLRKIRQPSGIPSPASGDGIEKRTQPRSRPPLLKKSQQRAAVLSSQRLEDLNSAGDCESPTLLNVGHLHLEIFYQDCIPARAQSNGSLTASSQMDH</sequence>
<dbReference type="EMBL" id="JANQDX010000018">
    <property type="protein sequence ID" value="KAL0906523.1"/>
    <property type="molecule type" value="Genomic_DNA"/>
</dbReference>
<reference evidence="2 3" key="1">
    <citation type="journal article" date="2024" name="Plant Biotechnol. J.">
        <title>Dendrobium thyrsiflorum genome and its molecular insights into genes involved in important horticultural traits.</title>
        <authorList>
            <person name="Chen B."/>
            <person name="Wang J.Y."/>
            <person name="Zheng P.J."/>
            <person name="Li K.L."/>
            <person name="Liang Y.M."/>
            <person name="Chen X.F."/>
            <person name="Zhang C."/>
            <person name="Zhao X."/>
            <person name="He X."/>
            <person name="Zhang G.Q."/>
            <person name="Liu Z.J."/>
            <person name="Xu Q."/>
        </authorList>
    </citation>
    <scope>NUCLEOTIDE SEQUENCE [LARGE SCALE GENOMIC DNA]</scope>
    <source>
        <strain evidence="2">GZMU011</strain>
    </source>
</reference>
<keyword evidence="3" id="KW-1185">Reference proteome</keyword>
<evidence type="ECO:0000313" key="2">
    <source>
        <dbReference type="EMBL" id="KAL0906523.1"/>
    </source>
</evidence>
<organism evidence="2 3">
    <name type="scientific">Dendrobium thyrsiflorum</name>
    <name type="common">Pinecone-like raceme dendrobium</name>
    <name type="synonym">Orchid</name>
    <dbReference type="NCBI Taxonomy" id="117978"/>
    <lineage>
        <taxon>Eukaryota</taxon>
        <taxon>Viridiplantae</taxon>
        <taxon>Streptophyta</taxon>
        <taxon>Embryophyta</taxon>
        <taxon>Tracheophyta</taxon>
        <taxon>Spermatophyta</taxon>
        <taxon>Magnoliopsida</taxon>
        <taxon>Liliopsida</taxon>
        <taxon>Asparagales</taxon>
        <taxon>Orchidaceae</taxon>
        <taxon>Epidendroideae</taxon>
        <taxon>Malaxideae</taxon>
        <taxon>Dendrobiinae</taxon>
        <taxon>Dendrobium</taxon>
    </lineage>
</organism>
<dbReference type="Proteomes" id="UP001552299">
    <property type="component" value="Unassembled WGS sequence"/>
</dbReference>
<evidence type="ECO:0000313" key="3">
    <source>
        <dbReference type="Proteomes" id="UP001552299"/>
    </source>
</evidence>
<feature type="region of interest" description="Disordered" evidence="1">
    <location>
        <begin position="1"/>
        <end position="26"/>
    </location>
</feature>
<accession>A0ABD0U8K9</accession>
<proteinExistence type="predicted"/>
<gene>
    <name evidence="2" type="ORF">M5K25_025024</name>
</gene>
<evidence type="ECO:0000256" key="1">
    <source>
        <dbReference type="SAM" id="MobiDB-lite"/>
    </source>
</evidence>
<protein>
    <submittedName>
        <fullName evidence="2">Uncharacterized protein</fullName>
    </submittedName>
</protein>